<keyword evidence="6" id="KW-0808">Transferase</keyword>
<keyword evidence="19" id="KW-1185">Reference proteome</keyword>
<evidence type="ECO:0000256" key="13">
    <source>
        <dbReference type="SAM" id="Coils"/>
    </source>
</evidence>
<keyword evidence="14" id="KW-1133">Transmembrane helix</keyword>
<keyword evidence="11 14" id="KW-0472">Membrane</keyword>
<dbReference type="SMART" id="SM00388">
    <property type="entry name" value="HisKA"/>
    <property type="match status" value="1"/>
</dbReference>
<keyword evidence="4" id="KW-1003">Cell membrane</keyword>
<dbReference type="Gene3D" id="6.10.340.10">
    <property type="match status" value="1"/>
</dbReference>
<reference evidence="18 19" key="1">
    <citation type="submission" date="2016-10" db="EMBL/GenBank/DDBJ databases">
        <title>Paenibacillus species isolates.</title>
        <authorList>
            <person name="Beno S.M."/>
        </authorList>
    </citation>
    <scope>NUCLEOTIDE SEQUENCE [LARGE SCALE GENOMIC DNA]</scope>
    <source>
        <strain evidence="18 19">FSL H7-0744</strain>
    </source>
</reference>
<feature type="transmembrane region" description="Helical" evidence="14">
    <location>
        <begin position="34"/>
        <end position="55"/>
    </location>
</feature>
<dbReference type="InterPro" id="IPR003018">
    <property type="entry name" value="GAF"/>
</dbReference>
<dbReference type="CDD" id="cd17546">
    <property type="entry name" value="REC_hyHK_CKI1_RcsC-like"/>
    <property type="match status" value="1"/>
</dbReference>
<dbReference type="SUPFAM" id="SSF52172">
    <property type="entry name" value="CheY-like"/>
    <property type="match status" value="3"/>
</dbReference>
<dbReference type="SMART" id="SM00448">
    <property type="entry name" value="REC"/>
    <property type="match status" value="3"/>
</dbReference>
<keyword evidence="9" id="KW-0067">ATP-binding</keyword>
<comment type="subcellular location">
    <subcellularLocation>
        <location evidence="2">Cell membrane</location>
        <topology evidence="2">Multi-pass membrane protein</topology>
    </subcellularLocation>
</comment>
<evidence type="ECO:0000256" key="8">
    <source>
        <dbReference type="ARBA" id="ARBA00022777"/>
    </source>
</evidence>
<keyword evidence="14" id="KW-0812">Transmembrane</keyword>
<dbReference type="EMBL" id="MPTB01000015">
    <property type="protein sequence ID" value="OMD47511.1"/>
    <property type="molecule type" value="Genomic_DNA"/>
</dbReference>
<evidence type="ECO:0000259" key="17">
    <source>
        <dbReference type="PROSITE" id="PS50885"/>
    </source>
</evidence>
<dbReference type="PROSITE" id="PS50110">
    <property type="entry name" value="RESPONSE_REGULATORY"/>
    <property type="match status" value="3"/>
</dbReference>
<dbReference type="PROSITE" id="PS50109">
    <property type="entry name" value="HIS_KIN"/>
    <property type="match status" value="1"/>
</dbReference>
<evidence type="ECO:0000256" key="5">
    <source>
        <dbReference type="ARBA" id="ARBA00022553"/>
    </source>
</evidence>
<keyword evidence="7" id="KW-0547">Nucleotide-binding</keyword>
<evidence type="ECO:0000259" key="16">
    <source>
        <dbReference type="PROSITE" id="PS50110"/>
    </source>
</evidence>
<dbReference type="CDD" id="cd00082">
    <property type="entry name" value="HisKA"/>
    <property type="match status" value="1"/>
</dbReference>
<feature type="coiled-coil region" evidence="13">
    <location>
        <begin position="279"/>
        <end position="456"/>
    </location>
</feature>
<feature type="transmembrane region" description="Helical" evidence="14">
    <location>
        <begin position="7"/>
        <end position="28"/>
    </location>
</feature>
<dbReference type="Proteomes" id="UP000187412">
    <property type="component" value="Unassembled WGS sequence"/>
</dbReference>
<dbReference type="InterPro" id="IPR003661">
    <property type="entry name" value="HisK_dim/P_dom"/>
</dbReference>
<dbReference type="Gene3D" id="1.10.287.130">
    <property type="match status" value="1"/>
</dbReference>
<dbReference type="InterPro" id="IPR001789">
    <property type="entry name" value="Sig_transdc_resp-reg_receiver"/>
</dbReference>
<dbReference type="PRINTS" id="PR00344">
    <property type="entry name" value="BCTRLSENSOR"/>
</dbReference>
<evidence type="ECO:0000256" key="10">
    <source>
        <dbReference type="ARBA" id="ARBA00023012"/>
    </source>
</evidence>
<dbReference type="PANTHER" id="PTHR45339">
    <property type="entry name" value="HYBRID SIGNAL TRANSDUCTION HISTIDINE KINASE J"/>
    <property type="match status" value="1"/>
</dbReference>
<evidence type="ECO:0000256" key="1">
    <source>
        <dbReference type="ARBA" id="ARBA00000085"/>
    </source>
</evidence>
<evidence type="ECO:0000313" key="18">
    <source>
        <dbReference type="EMBL" id="OMD47511.1"/>
    </source>
</evidence>
<dbReference type="InterPro" id="IPR036097">
    <property type="entry name" value="HisK_dim/P_sf"/>
</dbReference>
<name>A0ABX3HEF7_PAEBO</name>
<evidence type="ECO:0000313" key="19">
    <source>
        <dbReference type="Proteomes" id="UP000187412"/>
    </source>
</evidence>
<feature type="modified residue" description="4-aspartylphosphate" evidence="12">
    <location>
        <position position="929"/>
    </location>
</feature>
<dbReference type="EC" id="2.7.13.3" evidence="3"/>
<dbReference type="Gene3D" id="3.40.50.2300">
    <property type="match status" value="3"/>
</dbReference>
<organism evidence="18 19">
    <name type="scientific">Paenibacillus borealis</name>
    <dbReference type="NCBI Taxonomy" id="160799"/>
    <lineage>
        <taxon>Bacteria</taxon>
        <taxon>Bacillati</taxon>
        <taxon>Bacillota</taxon>
        <taxon>Bacilli</taxon>
        <taxon>Bacillales</taxon>
        <taxon>Paenibacillaceae</taxon>
        <taxon>Paenibacillus</taxon>
    </lineage>
</organism>
<keyword evidence="5 12" id="KW-0597">Phosphoprotein</keyword>
<dbReference type="InterPro" id="IPR005467">
    <property type="entry name" value="His_kinase_dom"/>
</dbReference>
<protein>
    <recommendedName>
        <fullName evidence="3">histidine kinase</fullName>
        <ecNumber evidence="3">2.7.13.3</ecNumber>
    </recommendedName>
</protein>
<dbReference type="CDD" id="cd16922">
    <property type="entry name" value="HATPase_EvgS-ArcB-TorS-like"/>
    <property type="match status" value="1"/>
</dbReference>
<evidence type="ECO:0000256" key="14">
    <source>
        <dbReference type="SAM" id="Phobius"/>
    </source>
</evidence>
<feature type="domain" description="Histidine kinase" evidence="15">
    <location>
        <begin position="470"/>
        <end position="690"/>
    </location>
</feature>
<evidence type="ECO:0000256" key="6">
    <source>
        <dbReference type="ARBA" id="ARBA00022679"/>
    </source>
</evidence>
<dbReference type="Gene3D" id="3.30.565.10">
    <property type="entry name" value="Histidine kinase-like ATPase, C-terminal domain"/>
    <property type="match status" value="1"/>
</dbReference>
<feature type="domain" description="Response regulatory" evidence="16">
    <location>
        <begin position="880"/>
        <end position="996"/>
    </location>
</feature>
<feature type="modified residue" description="4-aspartylphosphate" evidence="12">
    <location>
        <position position="1076"/>
    </location>
</feature>
<dbReference type="Pfam" id="PF13185">
    <property type="entry name" value="GAF_2"/>
    <property type="match status" value="1"/>
</dbReference>
<evidence type="ECO:0000256" key="4">
    <source>
        <dbReference type="ARBA" id="ARBA00022475"/>
    </source>
</evidence>
<evidence type="ECO:0000259" key="15">
    <source>
        <dbReference type="PROSITE" id="PS50109"/>
    </source>
</evidence>
<dbReference type="SUPFAM" id="SSF47384">
    <property type="entry name" value="Homodimeric domain of signal transducing histidine kinase"/>
    <property type="match status" value="1"/>
</dbReference>
<keyword evidence="8" id="KW-0418">Kinase</keyword>
<dbReference type="SUPFAM" id="SSF55781">
    <property type="entry name" value="GAF domain-like"/>
    <property type="match status" value="1"/>
</dbReference>
<evidence type="ECO:0000256" key="3">
    <source>
        <dbReference type="ARBA" id="ARBA00012438"/>
    </source>
</evidence>
<dbReference type="SMART" id="SM00387">
    <property type="entry name" value="HATPase_c"/>
    <property type="match status" value="1"/>
</dbReference>
<feature type="modified residue" description="4-aspartylphosphate" evidence="12">
    <location>
        <position position="807"/>
    </location>
</feature>
<comment type="catalytic activity">
    <reaction evidence="1">
        <text>ATP + protein L-histidine = ADP + protein N-phospho-L-histidine.</text>
        <dbReference type="EC" id="2.7.13.3"/>
    </reaction>
</comment>
<dbReference type="InterPro" id="IPR036890">
    <property type="entry name" value="HATPase_C_sf"/>
</dbReference>
<dbReference type="InterPro" id="IPR011006">
    <property type="entry name" value="CheY-like_superfamily"/>
</dbReference>
<dbReference type="SUPFAM" id="SSF55874">
    <property type="entry name" value="ATPase domain of HSP90 chaperone/DNA topoisomerase II/histidine kinase"/>
    <property type="match status" value="1"/>
</dbReference>
<dbReference type="Gene3D" id="3.30.450.40">
    <property type="match status" value="1"/>
</dbReference>
<dbReference type="PANTHER" id="PTHR45339:SF1">
    <property type="entry name" value="HYBRID SIGNAL TRANSDUCTION HISTIDINE KINASE J"/>
    <property type="match status" value="1"/>
</dbReference>
<dbReference type="InterPro" id="IPR003594">
    <property type="entry name" value="HATPase_dom"/>
</dbReference>
<dbReference type="CDD" id="cd00156">
    <property type="entry name" value="REC"/>
    <property type="match status" value="2"/>
</dbReference>
<evidence type="ECO:0000256" key="2">
    <source>
        <dbReference type="ARBA" id="ARBA00004651"/>
    </source>
</evidence>
<gene>
    <name evidence="18" type="ORF">BSK56_13240</name>
</gene>
<proteinExistence type="predicted"/>
<dbReference type="InterPro" id="IPR029016">
    <property type="entry name" value="GAF-like_dom_sf"/>
</dbReference>
<feature type="domain" description="HAMP" evidence="17">
    <location>
        <begin position="57"/>
        <end position="110"/>
    </location>
</feature>
<dbReference type="InterPro" id="IPR004358">
    <property type="entry name" value="Sig_transdc_His_kin-like_C"/>
</dbReference>
<dbReference type="RefSeq" id="WP_076110948.1">
    <property type="nucleotide sequence ID" value="NZ_MPTB01000015.1"/>
</dbReference>
<evidence type="ECO:0000256" key="12">
    <source>
        <dbReference type="PROSITE-ProRule" id="PRU00169"/>
    </source>
</evidence>
<dbReference type="Pfam" id="PF00072">
    <property type="entry name" value="Response_reg"/>
    <property type="match status" value="3"/>
</dbReference>
<evidence type="ECO:0000256" key="9">
    <source>
        <dbReference type="ARBA" id="ARBA00022840"/>
    </source>
</evidence>
<keyword evidence="10" id="KW-0902">Two-component regulatory system</keyword>
<dbReference type="Pfam" id="PF00512">
    <property type="entry name" value="HisKA"/>
    <property type="match status" value="1"/>
</dbReference>
<dbReference type="Pfam" id="PF02518">
    <property type="entry name" value="HATPase_c"/>
    <property type="match status" value="1"/>
</dbReference>
<comment type="caution">
    <text evidence="18">The sequence shown here is derived from an EMBL/GenBank/DDBJ whole genome shotgun (WGS) entry which is preliminary data.</text>
</comment>
<keyword evidence="13" id="KW-0175">Coiled coil</keyword>
<sequence length="1145" mass="127099">MTIKQRVWLASSAFILFLSSMIAVSIIYLEGVPLLLSLAFGAAGIILGSGLMMSIQRNIRRGLDRIMKISVDIAQGTLDSSAISPEAGDDFGQLAHSFHALAVNLEHKTTEERSLRLQAEEQAWINTQVTEMALMLQGSVHLETAARVFIGKLSAAVGGTYGAVYLKQVDKLHFTAGYAFDEAAGRREPFALGSGLVGQCALDQKMVVLHDLPEHYIRVHSGLGEAAPTTLILVPVIYEQDVVAVVELATLNTLADKEYELIKRTGQNMGVLINTLADVARIEELLGETQLQKEELEAQTEELQAQTQELEAQTEELLAQTDELRSQTGQLQAQGEELQMQADSLLTSNEQLQLQMELTEEQKAEIEAQADELKLQTEELFASNQDLQKQMEISGRQKEEIQAQADELLAQTEELQAQTEELQAQTEEISAANIHLQQQIELTEQQKEEIKTQAEEIFMAAQYKSEFLANVSHELRTPLNSLLILSQILAENKEGNLGPKQLEYVHTIFSAGKDLLQLIDEILDLAKLEVGKMTAVLEPVSLHDLSNHLFRHFEQQAKKKNIRFDVHCDSRLPDHLMTDGHRLQQIINNLLSNAVKFTPEQGSVSLSMRMSGNEAVFSVSDTGIGIPESKLESIFEAFQQADGTTSRKYGGTGLGLTICRELSTMLGGRIVVESTVGKGSTFSLTIPAVEPEGDALAQAAATFAAAASSELLNPDTSSRENTAFRESFVPDISISNPKLLQFAEMEDDRGNLLSDDTLLLIIEEDAEFAAILLQLARSRGFKAIVAFQGDQGLALAHAYKPDAILLDLHLPVLDGWSIISRLKSRPELRHIPVHVISTAEENQQSLAMGALSFWKKPSDQTELEAAFLQIETYIRRPVKSLLIVEDNKDLRSSLVEFIGHPDVRIVAVGTGREALEQLVSHHFDCMVLDLGLSDISGFDLLEQVKTNRKLQTLPVIIYTGKDLSKGDEQRLKHYAESIVIKNVRSMERLYDETALYLHRKHADLPPDKQRLIEKLHNPEAAFAGKSILLVDDDMRNIFALSSVLEGYNMDISFAQNGKEALQHLEQHPGTQLVFMDIMMPEMDGYETMKHIRAMPEYDQLVIIALTARALEEDRLKCLQAGASDYISKPINTTQLVTVLKVWLIQ</sequence>
<dbReference type="InterPro" id="IPR003660">
    <property type="entry name" value="HAMP_dom"/>
</dbReference>
<feature type="domain" description="Response regulatory" evidence="16">
    <location>
        <begin position="758"/>
        <end position="871"/>
    </location>
</feature>
<evidence type="ECO:0000256" key="7">
    <source>
        <dbReference type="ARBA" id="ARBA00022741"/>
    </source>
</evidence>
<evidence type="ECO:0000256" key="11">
    <source>
        <dbReference type="ARBA" id="ARBA00023136"/>
    </source>
</evidence>
<feature type="domain" description="Response regulatory" evidence="16">
    <location>
        <begin position="1026"/>
        <end position="1143"/>
    </location>
</feature>
<dbReference type="PROSITE" id="PS50885">
    <property type="entry name" value="HAMP"/>
    <property type="match status" value="1"/>
</dbReference>
<accession>A0ABX3HEF7</accession>